<evidence type="ECO:0000256" key="12">
    <source>
        <dbReference type="RuleBase" id="RU003784"/>
    </source>
</evidence>
<accession>A0A365KBI9</accession>
<dbReference type="RefSeq" id="WP_112231551.1">
    <property type="nucleotide sequence ID" value="NZ_QLZQ01000001.1"/>
</dbReference>
<dbReference type="InterPro" id="IPR027417">
    <property type="entry name" value="P-loop_NTPase"/>
</dbReference>
<sequence>MVEVIAIVGPTASGKTALSIELAKRFEGEIINGDSMQVYRGMDIGTAKISPAEMGGIPHHLLDIRDPDESFSVAEYQSLVREKIDEIQQRDKLPIIVGGTGLYVQSVLFDYRFSKQQVDEELRDSLHAELDRLGPEAMHSKLMGLDPDIDIHPNNTRRVLRALEILLSGEEKEDGSLAQTPMYDELIIGLDVPRAELYKRIDGRVDRMVEAGLLEEVRRLYDSGLRDAQSIKAIGYKELYGYFDGHDTLGEAIVKLKRNSRKYAKRQFTYFRNKMPILWLDATADPENNLEEIMRFWQENDRNRRIEQMAKTIR</sequence>
<dbReference type="AlphaFoldDB" id="A0A365KBI9"/>
<comment type="cofactor">
    <cofactor evidence="1 10">
        <name>Mg(2+)</name>
        <dbReference type="ChEBI" id="CHEBI:18420"/>
    </cofactor>
</comment>
<gene>
    <name evidence="10" type="primary">miaA</name>
    <name evidence="14" type="ORF">DP119_05470</name>
</gene>
<dbReference type="Pfam" id="PF01715">
    <property type="entry name" value="IPPT"/>
    <property type="match status" value="1"/>
</dbReference>
<evidence type="ECO:0000313" key="14">
    <source>
        <dbReference type="EMBL" id="RAZ70115.1"/>
    </source>
</evidence>
<evidence type="ECO:0000256" key="11">
    <source>
        <dbReference type="RuleBase" id="RU003783"/>
    </source>
</evidence>
<dbReference type="NCBIfam" id="TIGR00174">
    <property type="entry name" value="miaA"/>
    <property type="match status" value="1"/>
</dbReference>
<dbReference type="Gene3D" id="3.40.50.300">
    <property type="entry name" value="P-loop containing nucleotide triphosphate hydrolases"/>
    <property type="match status" value="1"/>
</dbReference>
<dbReference type="Proteomes" id="UP000251869">
    <property type="component" value="Unassembled WGS sequence"/>
</dbReference>
<organism evidence="14 15">
    <name type="scientific">Planococcus maitriensis</name>
    <dbReference type="NCBI Taxonomy" id="221799"/>
    <lineage>
        <taxon>Bacteria</taxon>
        <taxon>Bacillati</taxon>
        <taxon>Bacillota</taxon>
        <taxon>Bacilli</taxon>
        <taxon>Bacillales</taxon>
        <taxon>Caryophanaceae</taxon>
        <taxon>Planococcus</taxon>
    </lineage>
</organism>
<proteinExistence type="inferred from homology"/>
<comment type="catalytic activity">
    <reaction evidence="9 10 11">
        <text>adenosine(37) in tRNA + dimethylallyl diphosphate = N(6)-dimethylallyladenosine(37) in tRNA + diphosphate</text>
        <dbReference type="Rhea" id="RHEA:26482"/>
        <dbReference type="Rhea" id="RHEA-COMP:10162"/>
        <dbReference type="Rhea" id="RHEA-COMP:10375"/>
        <dbReference type="ChEBI" id="CHEBI:33019"/>
        <dbReference type="ChEBI" id="CHEBI:57623"/>
        <dbReference type="ChEBI" id="CHEBI:74411"/>
        <dbReference type="ChEBI" id="CHEBI:74415"/>
        <dbReference type="EC" id="2.5.1.75"/>
    </reaction>
</comment>
<keyword evidence="8 10" id="KW-0460">Magnesium</keyword>
<evidence type="ECO:0000256" key="6">
    <source>
        <dbReference type="ARBA" id="ARBA00022741"/>
    </source>
</evidence>
<dbReference type="InterPro" id="IPR039657">
    <property type="entry name" value="Dimethylallyltransferase"/>
</dbReference>
<evidence type="ECO:0000256" key="13">
    <source>
        <dbReference type="RuleBase" id="RU003785"/>
    </source>
</evidence>
<dbReference type="PANTHER" id="PTHR11088:SF60">
    <property type="entry name" value="TRNA DIMETHYLALLYLTRANSFERASE"/>
    <property type="match status" value="1"/>
</dbReference>
<comment type="subunit">
    <text evidence="10">Monomer.</text>
</comment>
<dbReference type="HAMAP" id="MF_00185">
    <property type="entry name" value="IPP_trans"/>
    <property type="match status" value="1"/>
</dbReference>
<protein>
    <recommendedName>
        <fullName evidence="10">tRNA dimethylallyltransferase</fullName>
        <ecNumber evidence="10">2.5.1.75</ecNumber>
    </recommendedName>
    <alternativeName>
        <fullName evidence="10">Dimethylallyl diphosphate:tRNA dimethylallyltransferase</fullName>
        <shortName evidence="10">DMAPP:tRNA dimethylallyltransferase</shortName>
        <shortName evidence="10">DMATase</shortName>
    </alternativeName>
    <alternativeName>
        <fullName evidence="10">Isopentenyl-diphosphate:tRNA isopentenyltransferase</fullName>
        <shortName evidence="10">IPP transferase</shortName>
        <shortName evidence="10">IPPT</shortName>
        <shortName evidence="10">IPTase</shortName>
    </alternativeName>
</protein>
<comment type="similarity">
    <text evidence="3 10 13">Belongs to the IPP transferase family.</text>
</comment>
<dbReference type="InterPro" id="IPR018022">
    <property type="entry name" value="IPT"/>
</dbReference>
<dbReference type="GO" id="GO:0005524">
    <property type="term" value="F:ATP binding"/>
    <property type="evidence" value="ECO:0007669"/>
    <property type="project" value="UniProtKB-UniRule"/>
</dbReference>
<dbReference type="EC" id="2.5.1.75" evidence="10"/>
<evidence type="ECO:0000256" key="2">
    <source>
        <dbReference type="ARBA" id="ARBA00003213"/>
    </source>
</evidence>
<keyword evidence="5 10" id="KW-0819">tRNA processing</keyword>
<comment type="caution">
    <text evidence="14">The sequence shown here is derived from an EMBL/GenBank/DDBJ whole genome shotgun (WGS) entry which is preliminary data.</text>
</comment>
<evidence type="ECO:0000256" key="3">
    <source>
        <dbReference type="ARBA" id="ARBA00005842"/>
    </source>
</evidence>
<keyword evidence="4 10" id="KW-0808">Transferase</keyword>
<keyword evidence="7 10" id="KW-0067">ATP-binding</keyword>
<evidence type="ECO:0000256" key="1">
    <source>
        <dbReference type="ARBA" id="ARBA00001946"/>
    </source>
</evidence>
<evidence type="ECO:0000256" key="7">
    <source>
        <dbReference type="ARBA" id="ARBA00022840"/>
    </source>
</evidence>
<name>A0A365KBI9_9BACL</name>
<keyword evidence="15" id="KW-1185">Reference proteome</keyword>
<dbReference type="PANTHER" id="PTHR11088">
    <property type="entry name" value="TRNA DIMETHYLALLYLTRANSFERASE"/>
    <property type="match status" value="1"/>
</dbReference>
<comment type="function">
    <text evidence="2 10 12">Catalyzes the transfer of a dimethylallyl group onto the adenine at position 37 in tRNAs that read codons beginning with uridine, leading to the formation of N6-(dimethylallyl)adenosine (i(6)A).</text>
</comment>
<evidence type="ECO:0000313" key="15">
    <source>
        <dbReference type="Proteomes" id="UP000251869"/>
    </source>
</evidence>
<keyword evidence="6 10" id="KW-0547">Nucleotide-binding</keyword>
<evidence type="ECO:0000256" key="10">
    <source>
        <dbReference type="HAMAP-Rule" id="MF_00185"/>
    </source>
</evidence>
<feature type="site" description="Interaction with substrate tRNA" evidence="10">
    <location>
        <position position="100"/>
    </location>
</feature>
<evidence type="ECO:0000256" key="9">
    <source>
        <dbReference type="ARBA" id="ARBA00049563"/>
    </source>
</evidence>
<feature type="binding site" evidence="10">
    <location>
        <begin position="9"/>
        <end position="16"/>
    </location>
    <ligand>
        <name>ATP</name>
        <dbReference type="ChEBI" id="CHEBI:30616"/>
    </ligand>
</feature>
<comment type="caution">
    <text evidence="10">Lacks conserved residue(s) required for the propagation of feature annotation.</text>
</comment>
<dbReference type="Gene3D" id="1.10.20.140">
    <property type="match status" value="1"/>
</dbReference>
<dbReference type="GO" id="GO:0052381">
    <property type="term" value="F:tRNA dimethylallyltransferase activity"/>
    <property type="evidence" value="ECO:0007669"/>
    <property type="project" value="UniProtKB-UniRule"/>
</dbReference>
<reference evidence="14 15" key="1">
    <citation type="submission" date="2018-06" db="EMBL/GenBank/DDBJ databases">
        <title>The draft genome sequences of strains SCU63 and S1.</title>
        <authorList>
            <person name="Gan L."/>
        </authorList>
    </citation>
    <scope>NUCLEOTIDE SEQUENCE [LARGE SCALE GENOMIC DNA]</scope>
    <source>
        <strain evidence="14 15">S1</strain>
    </source>
</reference>
<dbReference type="OrthoDB" id="9776390at2"/>
<dbReference type="EMBL" id="QLZQ01000001">
    <property type="protein sequence ID" value="RAZ70115.1"/>
    <property type="molecule type" value="Genomic_DNA"/>
</dbReference>
<feature type="region of interest" description="Interaction with substrate tRNA" evidence="10">
    <location>
        <begin position="34"/>
        <end position="37"/>
    </location>
</feature>
<evidence type="ECO:0000256" key="5">
    <source>
        <dbReference type="ARBA" id="ARBA00022694"/>
    </source>
</evidence>
<feature type="site" description="Interaction with substrate tRNA" evidence="10">
    <location>
        <position position="123"/>
    </location>
</feature>
<evidence type="ECO:0000256" key="8">
    <source>
        <dbReference type="ARBA" id="ARBA00022842"/>
    </source>
</evidence>
<evidence type="ECO:0000256" key="4">
    <source>
        <dbReference type="ARBA" id="ARBA00022679"/>
    </source>
</evidence>
<dbReference type="SUPFAM" id="SSF52540">
    <property type="entry name" value="P-loop containing nucleoside triphosphate hydrolases"/>
    <property type="match status" value="1"/>
</dbReference>
<feature type="binding site" evidence="10">
    <location>
        <begin position="11"/>
        <end position="16"/>
    </location>
    <ligand>
        <name>substrate</name>
    </ligand>
</feature>
<dbReference type="GO" id="GO:0006400">
    <property type="term" value="P:tRNA modification"/>
    <property type="evidence" value="ECO:0007669"/>
    <property type="project" value="TreeGrafter"/>
</dbReference>